<organism evidence="1 2">
    <name type="scientific">Oldenlandia corymbosa var. corymbosa</name>
    <dbReference type="NCBI Taxonomy" id="529605"/>
    <lineage>
        <taxon>Eukaryota</taxon>
        <taxon>Viridiplantae</taxon>
        <taxon>Streptophyta</taxon>
        <taxon>Embryophyta</taxon>
        <taxon>Tracheophyta</taxon>
        <taxon>Spermatophyta</taxon>
        <taxon>Magnoliopsida</taxon>
        <taxon>eudicotyledons</taxon>
        <taxon>Gunneridae</taxon>
        <taxon>Pentapetalae</taxon>
        <taxon>asterids</taxon>
        <taxon>lamiids</taxon>
        <taxon>Gentianales</taxon>
        <taxon>Rubiaceae</taxon>
        <taxon>Rubioideae</taxon>
        <taxon>Spermacoceae</taxon>
        <taxon>Hedyotis-Oldenlandia complex</taxon>
        <taxon>Oldenlandia</taxon>
    </lineage>
</organism>
<name>A0AAV1E9D9_OLDCO</name>
<evidence type="ECO:0000313" key="1">
    <source>
        <dbReference type="EMBL" id="CAI9116300.1"/>
    </source>
</evidence>
<accession>A0AAV1E9D9</accession>
<evidence type="ECO:0000313" key="2">
    <source>
        <dbReference type="Proteomes" id="UP001161247"/>
    </source>
</evidence>
<gene>
    <name evidence="1" type="ORF">OLC1_LOCUS22635</name>
</gene>
<proteinExistence type="predicted"/>
<protein>
    <submittedName>
        <fullName evidence="1">OLC1v1017410C1</fullName>
    </submittedName>
</protein>
<dbReference type="Proteomes" id="UP001161247">
    <property type="component" value="Chromosome 8"/>
</dbReference>
<dbReference type="AlphaFoldDB" id="A0AAV1E9D9"/>
<sequence>MKGGKSKRMQTVKLKEKKNSIKGLFYCKDCAAVNWDEYDNVLEMTLKELKDHVNWHEANNQAAEEHAVEV</sequence>
<reference evidence="1" key="1">
    <citation type="submission" date="2023-03" db="EMBL/GenBank/DDBJ databases">
        <authorList>
            <person name="Julca I."/>
        </authorList>
    </citation>
    <scope>NUCLEOTIDE SEQUENCE</scope>
</reference>
<dbReference type="EMBL" id="OX459125">
    <property type="protein sequence ID" value="CAI9116300.1"/>
    <property type="molecule type" value="Genomic_DNA"/>
</dbReference>
<keyword evidence="2" id="KW-1185">Reference proteome</keyword>